<organism evidence="2 3">
    <name type="scientific">Henriciella barbarensis</name>
    <dbReference type="NCBI Taxonomy" id="86342"/>
    <lineage>
        <taxon>Bacteria</taxon>
        <taxon>Pseudomonadati</taxon>
        <taxon>Pseudomonadota</taxon>
        <taxon>Alphaproteobacteria</taxon>
        <taxon>Hyphomonadales</taxon>
        <taxon>Hyphomonadaceae</taxon>
        <taxon>Henriciella</taxon>
    </lineage>
</organism>
<evidence type="ECO:0000313" key="2">
    <source>
        <dbReference type="EMBL" id="RIJ24201.1"/>
    </source>
</evidence>
<feature type="compositionally biased region" description="Basic and acidic residues" evidence="1">
    <location>
        <begin position="108"/>
        <end position="123"/>
    </location>
</feature>
<feature type="region of interest" description="Disordered" evidence="1">
    <location>
        <begin position="108"/>
        <end position="145"/>
    </location>
</feature>
<dbReference type="Pfam" id="PF06676">
    <property type="entry name" value="DUF1178"/>
    <property type="match status" value="1"/>
</dbReference>
<proteinExistence type="predicted"/>
<sequence length="145" mass="16014">MIRYALECRACETGFDGWFASSKGFETQSEKGLIDCPNCGGHDIRKQVMAPSVRPSTKSGASDPEKVFGKLAAQARQHIADNYDYVGDGFAEEARSMYYGEREHKPIWGETTADERESLKEEGVPAAPLPPAFVPPKKTEKTKLN</sequence>
<comment type="caution">
    <text evidence="2">The sequence shown here is derived from an EMBL/GenBank/DDBJ whole genome shotgun (WGS) entry which is preliminary data.</text>
</comment>
<dbReference type="RefSeq" id="WP_119379390.1">
    <property type="nucleotide sequence ID" value="NZ_QWGB01000005.1"/>
</dbReference>
<protein>
    <submittedName>
        <fullName evidence="2">DUF1178 family protein</fullName>
    </submittedName>
</protein>
<dbReference type="InterPro" id="IPR009562">
    <property type="entry name" value="DUF1178"/>
</dbReference>
<reference evidence="2 3" key="1">
    <citation type="submission" date="2018-08" db="EMBL/GenBank/DDBJ databases">
        <title>Henriciella mobilis sp. nov., isolated from seawater.</title>
        <authorList>
            <person name="Cheng H."/>
            <person name="Wu Y.-H."/>
            <person name="Xu X.-W."/>
            <person name="Guo L.-L."/>
        </authorList>
    </citation>
    <scope>NUCLEOTIDE SEQUENCE [LARGE SCALE GENOMIC DNA]</scope>
    <source>
        <strain evidence="2 3">CCUG66934</strain>
    </source>
</reference>
<name>A0A399R079_9PROT</name>
<dbReference type="PIRSF" id="PIRSF032131">
    <property type="entry name" value="UCP032131"/>
    <property type="match status" value="1"/>
</dbReference>
<gene>
    <name evidence="2" type="ORF">D1224_08150</name>
</gene>
<dbReference type="EMBL" id="QWGB01000005">
    <property type="protein sequence ID" value="RIJ24201.1"/>
    <property type="molecule type" value="Genomic_DNA"/>
</dbReference>
<dbReference type="AlphaFoldDB" id="A0A399R079"/>
<evidence type="ECO:0000313" key="3">
    <source>
        <dbReference type="Proteomes" id="UP000265431"/>
    </source>
</evidence>
<evidence type="ECO:0000256" key="1">
    <source>
        <dbReference type="SAM" id="MobiDB-lite"/>
    </source>
</evidence>
<dbReference type="Proteomes" id="UP000265431">
    <property type="component" value="Unassembled WGS sequence"/>
</dbReference>
<accession>A0A399R079</accession>
<keyword evidence="3" id="KW-1185">Reference proteome</keyword>
<dbReference type="OrthoDB" id="9799894at2"/>